<dbReference type="Gene3D" id="1.10.10.10">
    <property type="entry name" value="Winged helix-like DNA-binding domain superfamily/Winged helix DNA-binding domain"/>
    <property type="match status" value="1"/>
</dbReference>
<proteinExistence type="predicted"/>
<dbReference type="GO" id="GO:0000981">
    <property type="term" value="F:DNA-binding transcription factor activity, RNA polymerase II-specific"/>
    <property type="evidence" value="ECO:0007669"/>
    <property type="project" value="TreeGrafter"/>
</dbReference>
<comment type="subcellular location">
    <subcellularLocation>
        <location evidence="2">Nucleus</location>
    </subcellularLocation>
</comment>
<accession>A0A1A9V614</accession>
<evidence type="ECO:0000313" key="5">
    <source>
        <dbReference type="Proteomes" id="UP000078200"/>
    </source>
</evidence>
<dbReference type="SUPFAM" id="SSF46785">
    <property type="entry name" value="Winged helix' DNA-binding domain"/>
    <property type="match status" value="1"/>
</dbReference>
<dbReference type="Proteomes" id="UP000078200">
    <property type="component" value="Unassembled WGS sequence"/>
</dbReference>
<dbReference type="GO" id="GO:0009653">
    <property type="term" value="P:anatomical structure morphogenesis"/>
    <property type="evidence" value="ECO:0007669"/>
    <property type="project" value="TreeGrafter"/>
</dbReference>
<dbReference type="PROSITE" id="PS50039">
    <property type="entry name" value="FORK_HEAD_3"/>
    <property type="match status" value="1"/>
</dbReference>
<evidence type="ECO:0000313" key="4">
    <source>
        <dbReference type="EnsemblMetazoa" id="GAUT027129-PA"/>
    </source>
</evidence>
<evidence type="ECO:0000259" key="3">
    <source>
        <dbReference type="PROSITE" id="PS50039"/>
    </source>
</evidence>
<dbReference type="AlphaFoldDB" id="A0A1A9V614"/>
<dbReference type="CDD" id="cd00059">
    <property type="entry name" value="FH_FOX"/>
    <property type="match status" value="1"/>
</dbReference>
<feature type="domain" description="Fork-head" evidence="3">
    <location>
        <begin position="428"/>
        <end position="519"/>
    </location>
</feature>
<sequence length="837" mass="95830">MSCEHLRMYASFSIGLTTSRIDSQFLNIVRDHNLHGNSPMPAQSFIKGCKSYPFHHKTNSPCVQTLKCSIYALLYHVTWRHHQYKIQLRIFVDQELHYVFILTTYMRDRYLKITTLYSCADYSICDSLCGMFLNYRSISHVRNSIQGFMPTVEIFRYLVMSVSSSLKPTALPFVPSPDTSTSLWLKVFSWRAKKFRHRNLPNNLTMATGTSKIIQSVNHQEFFLSATFATTTAMHQSGCDERRTVEGNECSVTFTVTNLEDVSAGHPEEGHLLIRVGELVNKEENKYDLKVDEKEDEEEKDLTSLTWLTELRNQPITLVNMPLDETEEIKIKSQSQISKNSQYLPQATGRQFCQFQCPAKKGALSNGSLGGALFNRKNREKTEIINHQKEAKRPTPVERFEVFLNKVKGDLEIYQQSANAYQNDANEKPPFNYSHIIGMAMLENGRRVTLQQICAWIELKFAFFRVRKKWNNSIRHNLSLHPCFRKIGRNKDDKGKGGYWELAVDPKKCDRKRIRNRKSILRTINKNNNSITKKSLKLNDMQRSMLSSYFCENKYANQCSERDRIIFDIMDARQNGDEDSITTANANKKDCFLTPNFPQNHQQQAEIDCSEGDIADLINKSVHETSEAKQKQYNGQSQDYTFGTIIISTSQIADLANVHQLKPSAFDYTINHTMASPKQIYSCPYAGDENIPAYNDVLTSQNFSEVERRKLDLDFPEIISESTSQMQLKLTQQRSKNVIVEQLVQPSSATCVTVTPGLYTINTAFPTQLSTSTSISSSKQYHSPTVPISDSCQNSVTDNFSYHVDGIDEAFQYLRSIDSTRNEDTLDNFLDISVGDY</sequence>
<dbReference type="STRING" id="7395.A0A1A9V614"/>
<dbReference type="GO" id="GO:0000978">
    <property type="term" value="F:RNA polymerase II cis-regulatory region sequence-specific DNA binding"/>
    <property type="evidence" value="ECO:0007669"/>
    <property type="project" value="TreeGrafter"/>
</dbReference>
<evidence type="ECO:0000256" key="1">
    <source>
        <dbReference type="ARBA" id="ARBA00023125"/>
    </source>
</evidence>
<dbReference type="InterPro" id="IPR050211">
    <property type="entry name" value="FOX_domain-containing"/>
</dbReference>
<protein>
    <recommendedName>
        <fullName evidence="3">Fork-head domain-containing protein</fullName>
    </recommendedName>
</protein>
<dbReference type="InterPro" id="IPR001766">
    <property type="entry name" value="Fork_head_dom"/>
</dbReference>
<dbReference type="Pfam" id="PF00250">
    <property type="entry name" value="Forkhead"/>
    <property type="match status" value="1"/>
</dbReference>
<reference evidence="4" key="1">
    <citation type="submission" date="2020-05" db="UniProtKB">
        <authorList>
            <consortium name="EnsemblMetazoa"/>
        </authorList>
    </citation>
    <scope>IDENTIFICATION</scope>
    <source>
        <strain evidence="4">TTRI</strain>
    </source>
</reference>
<dbReference type="PANTHER" id="PTHR11829">
    <property type="entry name" value="FORKHEAD BOX PROTEIN"/>
    <property type="match status" value="1"/>
</dbReference>
<dbReference type="PANTHER" id="PTHR11829:SF402">
    <property type="entry name" value="FORK HEAD DOMAIN-CONTAINING PROTEIN FD3-RELATED"/>
    <property type="match status" value="1"/>
</dbReference>
<dbReference type="GO" id="GO:0005634">
    <property type="term" value="C:nucleus"/>
    <property type="evidence" value="ECO:0007669"/>
    <property type="project" value="UniProtKB-SubCell"/>
</dbReference>
<dbReference type="GO" id="GO:0030154">
    <property type="term" value="P:cell differentiation"/>
    <property type="evidence" value="ECO:0007669"/>
    <property type="project" value="TreeGrafter"/>
</dbReference>
<dbReference type="VEuPathDB" id="VectorBase:GAUT027129"/>
<dbReference type="EnsemblMetazoa" id="GAUT027129-RA">
    <property type="protein sequence ID" value="GAUT027129-PA"/>
    <property type="gene ID" value="GAUT027129"/>
</dbReference>
<feature type="DNA-binding region" description="Fork-head" evidence="2">
    <location>
        <begin position="428"/>
        <end position="519"/>
    </location>
</feature>
<dbReference type="SMART" id="SM00339">
    <property type="entry name" value="FH"/>
    <property type="match status" value="1"/>
</dbReference>
<keyword evidence="5" id="KW-1185">Reference proteome</keyword>
<evidence type="ECO:0000256" key="2">
    <source>
        <dbReference type="PROSITE-ProRule" id="PRU00089"/>
    </source>
</evidence>
<dbReference type="PRINTS" id="PR00053">
    <property type="entry name" value="FORKHEAD"/>
</dbReference>
<dbReference type="InterPro" id="IPR036390">
    <property type="entry name" value="WH_DNA-bd_sf"/>
</dbReference>
<keyword evidence="1 2" id="KW-0238">DNA-binding</keyword>
<keyword evidence="2" id="KW-0539">Nucleus</keyword>
<name>A0A1A9V614_GLOAU</name>
<organism evidence="4 5">
    <name type="scientific">Glossina austeni</name>
    <name type="common">Savannah tsetse fly</name>
    <dbReference type="NCBI Taxonomy" id="7395"/>
    <lineage>
        <taxon>Eukaryota</taxon>
        <taxon>Metazoa</taxon>
        <taxon>Ecdysozoa</taxon>
        <taxon>Arthropoda</taxon>
        <taxon>Hexapoda</taxon>
        <taxon>Insecta</taxon>
        <taxon>Pterygota</taxon>
        <taxon>Neoptera</taxon>
        <taxon>Endopterygota</taxon>
        <taxon>Diptera</taxon>
        <taxon>Brachycera</taxon>
        <taxon>Muscomorpha</taxon>
        <taxon>Hippoboscoidea</taxon>
        <taxon>Glossinidae</taxon>
        <taxon>Glossina</taxon>
    </lineage>
</organism>
<dbReference type="InterPro" id="IPR036388">
    <property type="entry name" value="WH-like_DNA-bd_sf"/>
</dbReference>